<evidence type="ECO:0000313" key="3">
    <source>
        <dbReference type="Proteomes" id="UP000241118"/>
    </source>
</evidence>
<keyword evidence="3" id="KW-1185">Reference proteome</keyword>
<comment type="caution">
    <text evidence="2">The sequence shown here is derived from an EMBL/GenBank/DDBJ whole genome shotgun (WGS) entry which is preliminary data.</text>
</comment>
<name>A0A2P8IH42_SACCR</name>
<dbReference type="RefSeq" id="WP_181319913.1">
    <property type="nucleotide sequence ID" value="NZ_PYAX01000001.1"/>
</dbReference>
<evidence type="ECO:0000313" key="2">
    <source>
        <dbReference type="EMBL" id="PSL57790.1"/>
    </source>
</evidence>
<feature type="non-terminal residue" evidence="2">
    <location>
        <position position="1"/>
    </location>
</feature>
<feature type="compositionally biased region" description="Basic and acidic residues" evidence="1">
    <location>
        <begin position="15"/>
        <end position="42"/>
    </location>
</feature>
<dbReference type="AlphaFoldDB" id="A0A2P8IH42"/>
<organism evidence="2 3">
    <name type="scientific">Saccharothrix carnea</name>
    <dbReference type="NCBI Taxonomy" id="1280637"/>
    <lineage>
        <taxon>Bacteria</taxon>
        <taxon>Bacillati</taxon>
        <taxon>Actinomycetota</taxon>
        <taxon>Actinomycetes</taxon>
        <taxon>Pseudonocardiales</taxon>
        <taxon>Pseudonocardiaceae</taxon>
        <taxon>Saccharothrix</taxon>
    </lineage>
</organism>
<evidence type="ECO:0000256" key="1">
    <source>
        <dbReference type="SAM" id="MobiDB-lite"/>
    </source>
</evidence>
<proteinExistence type="predicted"/>
<protein>
    <submittedName>
        <fullName evidence="2">Uncharacterized protein</fullName>
    </submittedName>
</protein>
<reference evidence="2 3" key="1">
    <citation type="submission" date="2018-03" db="EMBL/GenBank/DDBJ databases">
        <title>Genomic Encyclopedia of Type Strains, Phase III (KMG-III): the genomes of soil and plant-associated and newly described type strains.</title>
        <authorList>
            <person name="Whitman W."/>
        </authorList>
    </citation>
    <scope>NUCLEOTIDE SEQUENCE [LARGE SCALE GENOMIC DNA]</scope>
    <source>
        <strain evidence="2 3">CGMCC 4.7097</strain>
    </source>
</reference>
<dbReference type="Proteomes" id="UP000241118">
    <property type="component" value="Unassembled WGS sequence"/>
</dbReference>
<sequence>TTRTGDDGYAPNTPDSHRTGHTDADGARDRGRRGLYDQHKWGDNPATGNPWTPDEIDAARRKLMEVNDTNRMRRELDRLGLDVDPETIRSIKKYLFDSPGIAMSHDNYSAWRRLTSGRGSVMDAQFIAHEAAEQRRLREIGNRTGFDHLGRNYDDMSTAQRATWRSDHDRAYLEAHRAALEEEYDFLARKVEELTNGQVPMSRSLAAVADRRAEGRDHMVVDGVPMADHSNYARWQERAESRVELGSRVAEKLGLPSTARIADVVEAVRRYRAD</sequence>
<gene>
    <name evidence="2" type="ORF">B0I31_1011</name>
</gene>
<dbReference type="EMBL" id="PYAX01000001">
    <property type="protein sequence ID" value="PSL57790.1"/>
    <property type="molecule type" value="Genomic_DNA"/>
</dbReference>
<feature type="region of interest" description="Disordered" evidence="1">
    <location>
        <begin position="1"/>
        <end position="53"/>
    </location>
</feature>
<accession>A0A2P8IH42</accession>